<dbReference type="AlphaFoldDB" id="A0A9D4MIG1"/>
<feature type="compositionally biased region" description="Polar residues" evidence="1">
    <location>
        <begin position="28"/>
        <end position="37"/>
    </location>
</feature>
<feature type="region of interest" description="Disordered" evidence="1">
    <location>
        <begin position="28"/>
        <end position="50"/>
    </location>
</feature>
<proteinExistence type="predicted"/>
<organism evidence="2 3">
    <name type="scientific">Dreissena polymorpha</name>
    <name type="common">Zebra mussel</name>
    <name type="synonym">Mytilus polymorpha</name>
    <dbReference type="NCBI Taxonomy" id="45954"/>
    <lineage>
        <taxon>Eukaryota</taxon>
        <taxon>Metazoa</taxon>
        <taxon>Spiralia</taxon>
        <taxon>Lophotrochozoa</taxon>
        <taxon>Mollusca</taxon>
        <taxon>Bivalvia</taxon>
        <taxon>Autobranchia</taxon>
        <taxon>Heteroconchia</taxon>
        <taxon>Euheterodonta</taxon>
        <taxon>Imparidentia</taxon>
        <taxon>Neoheterodontei</taxon>
        <taxon>Myida</taxon>
        <taxon>Dreissenoidea</taxon>
        <taxon>Dreissenidae</taxon>
        <taxon>Dreissena</taxon>
    </lineage>
</organism>
<accession>A0A9D4MIG1</accession>
<comment type="caution">
    <text evidence="2">The sequence shown here is derived from an EMBL/GenBank/DDBJ whole genome shotgun (WGS) entry which is preliminary data.</text>
</comment>
<evidence type="ECO:0000313" key="2">
    <source>
        <dbReference type="EMBL" id="KAH3876745.1"/>
    </source>
</evidence>
<evidence type="ECO:0000313" key="3">
    <source>
        <dbReference type="Proteomes" id="UP000828390"/>
    </source>
</evidence>
<protein>
    <submittedName>
        <fullName evidence="2">Uncharacterized protein</fullName>
    </submittedName>
</protein>
<evidence type="ECO:0000256" key="1">
    <source>
        <dbReference type="SAM" id="MobiDB-lite"/>
    </source>
</evidence>
<reference evidence="2" key="1">
    <citation type="journal article" date="2019" name="bioRxiv">
        <title>The Genome of the Zebra Mussel, Dreissena polymorpha: A Resource for Invasive Species Research.</title>
        <authorList>
            <person name="McCartney M.A."/>
            <person name="Auch B."/>
            <person name="Kono T."/>
            <person name="Mallez S."/>
            <person name="Zhang Y."/>
            <person name="Obille A."/>
            <person name="Becker A."/>
            <person name="Abrahante J.E."/>
            <person name="Garbe J."/>
            <person name="Badalamenti J.P."/>
            <person name="Herman A."/>
            <person name="Mangelson H."/>
            <person name="Liachko I."/>
            <person name="Sullivan S."/>
            <person name="Sone E.D."/>
            <person name="Koren S."/>
            <person name="Silverstein K.A.T."/>
            <person name="Beckman K.B."/>
            <person name="Gohl D.M."/>
        </authorList>
    </citation>
    <scope>NUCLEOTIDE SEQUENCE</scope>
    <source>
        <strain evidence="2">Duluth1</strain>
        <tissue evidence="2">Whole animal</tissue>
    </source>
</reference>
<dbReference type="EMBL" id="JAIWYP010000001">
    <property type="protein sequence ID" value="KAH3876745.1"/>
    <property type="molecule type" value="Genomic_DNA"/>
</dbReference>
<dbReference type="Proteomes" id="UP000828390">
    <property type="component" value="Unassembled WGS sequence"/>
</dbReference>
<gene>
    <name evidence="2" type="ORF">DPMN_000595</name>
</gene>
<sequence>MELPGANSGGLRPLDPLAAPWTPSKSFNIPHPLNSNPGFAPDPGPLLWKN</sequence>
<keyword evidence="3" id="KW-1185">Reference proteome</keyword>
<name>A0A9D4MIG1_DREPO</name>
<reference evidence="2" key="2">
    <citation type="submission" date="2020-11" db="EMBL/GenBank/DDBJ databases">
        <authorList>
            <person name="McCartney M.A."/>
            <person name="Auch B."/>
            <person name="Kono T."/>
            <person name="Mallez S."/>
            <person name="Becker A."/>
            <person name="Gohl D.M."/>
            <person name="Silverstein K.A.T."/>
            <person name="Koren S."/>
            <person name="Bechman K.B."/>
            <person name="Herman A."/>
            <person name="Abrahante J.E."/>
            <person name="Garbe J."/>
        </authorList>
    </citation>
    <scope>NUCLEOTIDE SEQUENCE</scope>
    <source>
        <strain evidence="2">Duluth1</strain>
        <tissue evidence="2">Whole animal</tissue>
    </source>
</reference>